<dbReference type="Proteomes" id="UP001056708">
    <property type="component" value="Chromosome"/>
</dbReference>
<name>A0ABY5AUW9_9CYAN</name>
<sequence>MMNDYDSLYVGLVRNLSKRKRQALSEELETLIEAIENEGYTFADLIGAVRDILRRRKSGGYWTDCSTDLDRAFESAQRAQEKREERDLRELRQEREEERDRSQEDEDNGDWRERDNPLVG</sequence>
<evidence type="ECO:0000313" key="2">
    <source>
        <dbReference type="EMBL" id="USR93042.1"/>
    </source>
</evidence>
<feature type="region of interest" description="Disordered" evidence="1">
    <location>
        <begin position="76"/>
        <end position="120"/>
    </location>
</feature>
<gene>
    <name evidence="2" type="ORF">NEA10_10120</name>
</gene>
<protein>
    <submittedName>
        <fullName evidence="2">Uncharacterized protein</fullName>
    </submittedName>
</protein>
<dbReference type="EMBL" id="CP098611">
    <property type="protein sequence ID" value="USR93042.1"/>
    <property type="molecule type" value="Genomic_DNA"/>
</dbReference>
<dbReference type="RefSeq" id="WP_252665215.1">
    <property type="nucleotide sequence ID" value="NZ_CP098611.1"/>
</dbReference>
<proteinExistence type="predicted"/>
<evidence type="ECO:0000313" key="3">
    <source>
        <dbReference type="Proteomes" id="UP001056708"/>
    </source>
</evidence>
<feature type="compositionally biased region" description="Basic and acidic residues" evidence="1">
    <location>
        <begin position="76"/>
        <end position="102"/>
    </location>
</feature>
<feature type="compositionally biased region" description="Basic and acidic residues" evidence="1">
    <location>
        <begin position="109"/>
        <end position="120"/>
    </location>
</feature>
<accession>A0ABY5AUW9</accession>
<evidence type="ECO:0000256" key="1">
    <source>
        <dbReference type="SAM" id="MobiDB-lite"/>
    </source>
</evidence>
<organism evidence="2 3">
    <name type="scientific">Phormidium yuhuli AB48</name>
    <dbReference type="NCBI Taxonomy" id="2940671"/>
    <lineage>
        <taxon>Bacteria</taxon>
        <taxon>Bacillati</taxon>
        <taxon>Cyanobacteriota</taxon>
        <taxon>Cyanophyceae</taxon>
        <taxon>Oscillatoriophycideae</taxon>
        <taxon>Oscillatoriales</taxon>
        <taxon>Oscillatoriaceae</taxon>
        <taxon>Phormidium</taxon>
        <taxon>Phormidium yuhuli</taxon>
    </lineage>
</organism>
<reference evidence="2" key="1">
    <citation type="submission" date="2022-06" db="EMBL/GenBank/DDBJ databases">
        <title>Genome sequence of Phormidium yuhuli AB48 isolated from an industrial photobioreactor environment.</title>
        <authorList>
            <person name="Qiu Y."/>
            <person name="Noonan A.J.C."/>
            <person name="Dofher K."/>
            <person name="Koch M."/>
            <person name="Kieft B."/>
            <person name="Lin X."/>
            <person name="Ziels R.M."/>
            <person name="Hallam S.J."/>
        </authorList>
    </citation>
    <scope>NUCLEOTIDE SEQUENCE</scope>
    <source>
        <strain evidence="2">AB48</strain>
    </source>
</reference>
<keyword evidence="3" id="KW-1185">Reference proteome</keyword>